<feature type="binding site" evidence="3">
    <location>
        <position position="211"/>
    </location>
    <ligand>
        <name>Na(+)</name>
        <dbReference type="ChEBI" id="CHEBI:29101"/>
    </ligand>
</feature>
<organism evidence="4 5">
    <name type="scientific">Georhizobium profundi</name>
    <dbReference type="NCBI Taxonomy" id="2341112"/>
    <lineage>
        <taxon>Bacteria</taxon>
        <taxon>Pseudomonadati</taxon>
        <taxon>Pseudomonadota</taxon>
        <taxon>Alphaproteobacteria</taxon>
        <taxon>Hyphomicrobiales</taxon>
        <taxon>Rhizobiaceae</taxon>
        <taxon>Georhizobium</taxon>
    </lineage>
</organism>
<dbReference type="PIRSF" id="PIRSF039026">
    <property type="entry name" value="SiaP"/>
    <property type="match status" value="1"/>
</dbReference>
<dbReference type="RefSeq" id="WP_126011937.1">
    <property type="nucleotide sequence ID" value="NZ_CP032509.1"/>
</dbReference>
<protein>
    <submittedName>
        <fullName evidence="4">ABC transporter substrate-binding protein</fullName>
    </submittedName>
</protein>
<dbReference type="AlphaFoldDB" id="A0A3Q8XQX2"/>
<keyword evidence="3" id="KW-0479">Metal-binding</keyword>
<evidence type="ECO:0000256" key="3">
    <source>
        <dbReference type="PIRSR" id="PIRSR039026-2"/>
    </source>
</evidence>
<keyword evidence="5" id="KW-1185">Reference proteome</keyword>
<evidence type="ECO:0000256" key="2">
    <source>
        <dbReference type="PIRSR" id="PIRSR039026-1"/>
    </source>
</evidence>
<dbReference type="OrthoDB" id="9780733at2"/>
<feature type="binding site" evidence="3">
    <location>
        <position position="236"/>
    </location>
    <ligand>
        <name>substrate</name>
    </ligand>
</feature>
<dbReference type="InterPro" id="IPR026289">
    <property type="entry name" value="SBP_TakP-like"/>
</dbReference>
<accession>A0A3Q8XQX2</accession>
<dbReference type="Proteomes" id="UP000268192">
    <property type="component" value="Chromosome"/>
</dbReference>
<keyword evidence="1" id="KW-0732">Signal</keyword>
<feature type="binding site" evidence="2">
    <location>
        <position position="173"/>
    </location>
    <ligand>
        <name>substrate</name>
    </ligand>
</feature>
<dbReference type="PANTHER" id="PTHR33376">
    <property type="match status" value="1"/>
</dbReference>
<dbReference type="GO" id="GO:0046872">
    <property type="term" value="F:metal ion binding"/>
    <property type="evidence" value="ECO:0007669"/>
    <property type="project" value="UniProtKB-KW"/>
</dbReference>
<evidence type="ECO:0000256" key="1">
    <source>
        <dbReference type="ARBA" id="ARBA00022729"/>
    </source>
</evidence>
<dbReference type="EMBL" id="CP032509">
    <property type="protein sequence ID" value="AZN73231.1"/>
    <property type="molecule type" value="Genomic_DNA"/>
</dbReference>
<dbReference type="Pfam" id="PF03480">
    <property type="entry name" value="DctP"/>
    <property type="match status" value="1"/>
</dbReference>
<feature type="binding site" evidence="2">
    <location>
        <position position="152"/>
    </location>
    <ligand>
        <name>substrate</name>
    </ligand>
</feature>
<dbReference type="InterPro" id="IPR018389">
    <property type="entry name" value="DctP_fam"/>
</dbReference>
<dbReference type="Gene3D" id="3.40.190.170">
    <property type="entry name" value="Bacterial extracellular solute-binding protein, family 7"/>
    <property type="match status" value="1"/>
</dbReference>
<evidence type="ECO:0000313" key="4">
    <source>
        <dbReference type="EMBL" id="AZN73231.1"/>
    </source>
</evidence>
<dbReference type="GO" id="GO:0031317">
    <property type="term" value="C:tripartite ATP-independent periplasmic transporter complex"/>
    <property type="evidence" value="ECO:0007669"/>
    <property type="project" value="InterPro"/>
</dbReference>
<evidence type="ECO:0000313" key="5">
    <source>
        <dbReference type="Proteomes" id="UP000268192"/>
    </source>
</evidence>
<dbReference type="KEGG" id="abaw:D5400_19790"/>
<dbReference type="PANTHER" id="PTHR33376:SF5">
    <property type="entry name" value="EXTRACYTOPLASMIC SOLUTE RECEPTOR PROTEIN"/>
    <property type="match status" value="1"/>
</dbReference>
<gene>
    <name evidence="4" type="ORF">D5400_19790</name>
</gene>
<reference evidence="4 5" key="1">
    <citation type="submission" date="2018-09" db="EMBL/GenBank/DDBJ databases">
        <title>Marinorhizobium profundi gen. nov., sp. nov., isolated from a deep-sea sediment sample from the New Britain Trench and proposal of Marinorhizobiaceae fam. nov. in the order Rhizobiales of the class Alphaproteobacteria.</title>
        <authorList>
            <person name="Cao J."/>
        </authorList>
    </citation>
    <scope>NUCLEOTIDE SEQUENCE [LARGE SCALE GENOMIC DNA]</scope>
    <source>
        <strain evidence="4 5">WS11</strain>
    </source>
</reference>
<sequence length="361" mass="39313">MERRRFIQIAALTGGVSLAAPSIAQTAPPVRWRCVSGFPATLETLFGAAQMLADAVAEATGGRFEITVEEASSPALEQLDALSAGSVEMLHTAPHYFSERDTAFAFGSGLPFGLNQRLTNAWLLEGGGLDIFNAYLGGRSILAFPAGNTGAQMGGWFNREINALADLAGIRFRIGGFGRRIVQDIGVIPQDTPPEGLVAAFEANEIDAAEFAGPAEDTVLGLPRVARYLYYPGWWEGGVALMAMINLDAFNALPAEYQVALRHASAVVNTRIMARYDILNPPALAALENAGTIVRPYSNDIMDACFSAAEQAYRTFSRENEAFAELWESYSAYRRTAYSWMRRSDYAFDTYMMILDRGGRL</sequence>
<dbReference type="Gene3D" id="3.40.190.10">
    <property type="entry name" value="Periplasmic binding protein-like II"/>
    <property type="match status" value="1"/>
</dbReference>
<proteinExistence type="predicted"/>
<dbReference type="GO" id="GO:0055085">
    <property type="term" value="P:transmembrane transport"/>
    <property type="evidence" value="ECO:0007669"/>
    <property type="project" value="InterPro"/>
</dbReference>
<feature type="binding site" evidence="3">
    <location>
        <position position="210"/>
    </location>
    <ligand>
        <name>substrate</name>
    </ligand>
</feature>
<name>A0A3Q8XQX2_9HYPH</name>
<dbReference type="InterPro" id="IPR038404">
    <property type="entry name" value="TRAP_DctP_sf"/>
</dbReference>